<dbReference type="Pfam" id="PF21922">
    <property type="entry name" value="PBP_dimer_2"/>
    <property type="match status" value="1"/>
</dbReference>
<dbReference type="PANTHER" id="PTHR30627:SF24">
    <property type="entry name" value="PENICILLIN-BINDING PROTEIN 4B"/>
    <property type="match status" value="1"/>
</dbReference>
<dbReference type="GO" id="GO:0008658">
    <property type="term" value="F:penicillin binding"/>
    <property type="evidence" value="ECO:0007669"/>
    <property type="project" value="InterPro"/>
</dbReference>
<dbReference type="Proteomes" id="UP000326336">
    <property type="component" value="Unassembled WGS sequence"/>
</dbReference>
<dbReference type="Pfam" id="PF00905">
    <property type="entry name" value="Transpeptidase"/>
    <property type="match status" value="1"/>
</dbReference>
<gene>
    <name evidence="3" type="ORF">EHS19_03315</name>
</gene>
<evidence type="ECO:0000259" key="1">
    <source>
        <dbReference type="Pfam" id="PF00905"/>
    </source>
</evidence>
<dbReference type="EMBL" id="RQSP01000007">
    <property type="protein sequence ID" value="KAB5607824.1"/>
    <property type="molecule type" value="Genomic_DNA"/>
</dbReference>
<dbReference type="InterPro" id="IPR012338">
    <property type="entry name" value="Beta-lactam/transpept-like"/>
</dbReference>
<dbReference type="GO" id="GO:0005886">
    <property type="term" value="C:plasma membrane"/>
    <property type="evidence" value="ECO:0007669"/>
    <property type="project" value="TreeGrafter"/>
</dbReference>
<feature type="domain" description="Penicillin-binding protein transpeptidase" evidence="1">
    <location>
        <begin position="157"/>
        <end position="483"/>
    </location>
</feature>
<dbReference type="SUPFAM" id="SSF56601">
    <property type="entry name" value="beta-lactamase/transpeptidase-like"/>
    <property type="match status" value="1"/>
</dbReference>
<reference evidence="3 4" key="1">
    <citation type="journal article" date="2019" name="Int. J. Syst. Evol. Microbiol.">
        <title>Bifidobacterium jacchi sp. nov., isolated from the faeces of a baby common marmoset (Callithrix jacchus).</title>
        <authorList>
            <person name="Modesto M."/>
            <person name="Watanabe K."/>
            <person name="Arita M."/>
            <person name="Satti M."/>
            <person name="Oki K."/>
            <person name="Sciavilla P."/>
            <person name="Patavino C."/>
            <person name="Camma C."/>
            <person name="Michelini S."/>
            <person name="Sgorbati B."/>
            <person name="Mattarelli P."/>
        </authorList>
    </citation>
    <scope>NUCLEOTIDE SEQUENCE [LARGE SCALE GENOMIC DNA]</scope>
    <source>
        <strain evidence="3 4">MRM 9.3</strain>
    </source>
</reference>
<accession>A0A5N5RKK3</accession>
<feature type="domain" description="Penicillin binding protein A dimerisation" evidence="2">
    <location>
        <begin position="52"/>
        <end position="136"/>
    </location>
</feature>
<dbReference type="Gene3D" id="3.90.1310.10">
    <property type="entry name" value="Penicillin-binding protein 2a (Domain 2)"/>
    <property type="match status" value="1"/>
</dbReference>
<sequence>MNVSLRQLFTAVIALFVVLGMSTTMMMAIRANELSSDPRNTRALYHEFAAPRGAILASDGTVLAKSNPVNDSFKYQRVYANGKVYAPVTGFFSITHSADRGIEASRGRLLSGQADALFWERFKAVLTGSTNTGASIETSIDPKLQELAYKLLGDNDGSVVVMEPSTGRILAMVSTPSYDPSALANHDLAATNKAYSQLIADQSNPMINRATSQLYPPGSTFKTVVAAAALESGKYEPDTQIPAGAEYTLPGTSTKLPNSSAIAAGTNGKISFADALAYSSNTAFAQLGVELGSDKVDAMAKKLGYGSAVTIDGSDATGYPMRSAAAQFPDDPTDDRLALASIGQGDNATTPLQNAMIASAVANDGKLMKPTIVDRVRSSDLSVLSETKPQVMSEAFSKDTADKLTGMMEGVITKEYPDLQIPGVKIAAKTGTAQIGTGNSSIDGWIIGFAPADSPKIAVSVVVHNVDLYGSMVAGPIMKSLMEEALKQ</sequence>
<dbReference type="InterPro" id="IPR001460">
    <property type="entry name" value="PCN-bd_Tpept"/>
</dbReference>
<dbReference type="Gene3D" id="3.40.710.10">
    <property type="entry name" value="DD-peptidase/beta-lactamase superfamily"/>
    <property type="match status" value="1"/>
</dbReference>
<proteinExistence type="predicted"/>
<dbReference type="GO" id="GO:0071972">
    <property type="term" value="F:peptidoglycan L,D-transpeptidase activity"/>
    <property type="evidence" value="ECO:0007669"/>
    <property type="project" value="TreeGrafter"/>
</dbReference>
<dbReference type="InterPro" id="IPR054120">
    <property type="entry name" value="PBPA_dimer"/>
</dbReference>
<keyword evidence="4" id="KW-1185">Reference proteome</keyword>
<organism evidence="3 4">
    <name type="scientific">Bifidobacterium jacchi</name>
    <dbReference type="NCBI Taxonomy" id="2490545"/>
    <lineage>
        <taxon>Bacteria</taxon>
        <taxon>Bacillati</taxon>
        <taxon>Actinomycetota</taxon>
        <taxon>Actinomycetes</taxon>
        <taxon>Bifidobacteriales</taxon>
        <taxon>Bifidobacteriaceae</taxon>
        <taxon>Bifidobacterium</taxon>
    </lineage>
</organism>
<dbReference type="PANTHER" id="PTHR30627">
    <property type="entry name" value="PEPTIDOGLYCAN D,D-TRANSPEPTIDASE"/>
    <property type="match status" value="1"/>
</dbReference>
<dbReference type="RefSeq" id="WP_151916381.1">
    <property type="nucleotide sequence ID" value="NZ_RQSP01000007.1"/>
</dbReference>
<evidence type="ECO:0000313" key="3">
    <source>
        <dbReference type="EMBL" id="KAB5607824.1"/>
    </source>
</evidence>
<evidence type="ECO:0000313" key="4">
    <source>
        <dbReference type="Proteomes" id="UP000326336"/>
    </source>
</evidence>
<protein>
    <submittedName>
        <fullName evidence="3">Penicillin-binding protein 2</fullName>
    </submittedName>
</protein>
<dbReference type="InterPro" id="IPR050515">
    <property type="entry name" value="Beta-lactam/transpept"/>
</dbReference>
<dbReference type="OrthoDB" id="9766847at2"/>
<comment type="caution">
    <text evidence="3">The sequence shown here is derived from an EMBL/GenBank/DDBJ whole genome shotgun (WGS) entry which is preliminary data.</text>
</comment>
<name>A0A5N5RKK3_9BIFI</name>
<evidence type="ECO:0000259" key="2">
    <source>
        <dbReference type="Pfam" id="PF21922"/>
    </source>
</evidence>
<dbReference type="AlphaFoldDB" id="A0A5N5RKK3"/>
<dbReference type="GO" id="GO:0071555">
    <property type="term" value="P:cell wall organization"/>
    <property type="evidence" value="ECO:0007669"/>
    <property type="project" value="TreeGrafter"/>
</dbReference>